<dbReference type="PANTHER" id="PTHR43649:SF11">
    <property type="entry name" value="ABC TRANSPORTER SUBSTRATE-BINDING PROTEIN YESO-RELATED"/>
    <property type="match status" value="1"/>
</dbReference>
<protein>
    <submittedName>
        <fullName evidence="3">Extracellular solute-binding protein</fullName>
    </submittedName>
</protein>
<dbReference type="Pfam" id="PF01547">
    <property type="entry name" value="SBP_bac_1"/>
    <property type="match status" value="1"/>
</dbReference>
<dbReference type="InterPro" id="IPR050490">
    <property type="entry name" value="Bact_solute-bd_prot1"/>
</dbReference>
<proteinExistence type="predicted"/>
<comment type="caution">
    <text evidence="3">The sequence shown here is derived from an EMBL/GenBank/DDBJ whole genome shotgun (WGS) entry which is preliminary data.</text>
</comment>
<keyword evidence="4" id="KW-1185">Reference proteome</keyword>
<organism evidence="3 4">
    <name type="scientific">Nesterenkonia aethiopica</name>
    <dbReference type="NCBI Taxonomy" id="269144"/>
    <lineage>
        <taxon>Bacteria</taxon>
        <taxon>Bacillati</taxon>
        <taxon>Actinomycetota</taxon>
        <taxon>Actinomycetes</taxon>
        <taxon>Micrococcales</taxon>
        <taxon>Micrococcaceae</taxon>
        <taxon>Nesterenkonia</taxon>
    </lineage>
</organism>
<evidence type="ECO:0000313" key="3">
    <source>
        <dbReference type="EMBL" id="GAA3058313.1"/>
    </source>
</evidence>
<sequence>MDHRRSTPVPDIRPGTATPPRRRRRAAALTAGLAAATLVLAGCGGPGGDDGDVTLRFVWWGSDARHQNTQEIIDAFEAEHPHITINGDFGDWDGYWDQLATQTAAADAPDIIQMDELYLREYADRGSLLDLDQVDTSQMDETVVDNGRTEGGLYGVTIGINAFTILANPDLFDEAGVDMPDDTTWTWEDYRDIAVELSENLDGAWGAGRFGETGGFQTWVRQQGGHLSDEDGQLGFTVEDAESYFEYLVELLEAGATPSASALAEEQGVGPDQSLTAAGQLAMCAWWSNQSVALSESAGTQLELLRFPSHTGSAADAMPWYKSSMFLSGSATTDHPEEVQQFIDFFVNSEEAALIDMAERGIPPNNEIRQVVTEELDGAQLVMAEYIDEIEGELGPSEPVPAMGGSAFQQILYRYQDEVLFDRMSPADAAEAMVSEMESEIR</sequence>
<feature type="chain" id="PRO_5046648965" evidence="2">
    <location>
        <begin position="42"/>
        <end position="442"/>
    </location>
</feature>
<evidence type="ECO:0000256" key="2">
    <source>
        <dbReference type="SAM" id="SignalP"/>
    </source>
</evidence>
<dbReference type="EMBL" id="BAAAVT010000005">
    <property type="protein sequence ID" value="GAA3058313.1"/>
    <property type="molecule type" value="Genomic_DNA"/>
</dbReference>
<evidence type="ECO:0000256" key="1">
    <source>
        <dbReference type="SAM" id="MobiDB-lite"/>
    </source>
</evidence>
<dbReference type="InterPro" id="IPR006059">
    <property type="entry name" value="SBP"/>
</dbReference>
<keyword evidence="2" id="KW-0732">Signal</keyword>
<dbReference type="PANTHER" id="PTHR43649">
    <property type="entry name" value="ARABINOSE-BINDING PROTEIN-RELATED"/>
    <property type="match status" value="1"/>
</dbReference>
<dbReference type="Proteomes" id="UP001500236">
    <property type="component" value="Unassembled WGS sequence"/>
</dbReference>
<feature type="signal peptide" evidence="2">
    <location>
        <begin position="1"/>
        <end position="41"/>
    </location>
</feature>
<name>A0ABP6LXM4_9MICC</name>
<gene>
    <name evidence="3" type="ORF">GCM10010529_10130</name>
</gene>
<dbReference type="SUPFAM" id="SSF53850">
    <property type="entry name" value="Periplasmic binding protein-like II"/>
    <property type="match status" value="1"/>
</dbReference>
<reference evidence="4" key="1">
    <citation type="journal article" date="2019" name="Int. J. Syst. Evol. Microbiol.">
        <title>The Global Catalogue of Microorganisms (GCM) 10K type strain sequencing project: providing services to taxonomists for standard genome sequencing and annotation.</title>
        <authorList>
            <consortium name="The Broad Institute Genomics Platform"/>
            <consortium name="The Broad Institute Genome Sequencing Center for Infectious Disease"/>
            <person name="Wu L."/>
            <person name="Ma J."/>
        </authorList>
    </citation>
    <scope>NUCLEOTIDE SEQUENCE [LARGE SCALE GENOMIC DNA]</scope>
    <source>
        <strain evidence="4">JCM 14309</strain>
    </source>
</reference>
<evidence type="ECO:0000313" key="4">
    <source>
        <dbReference type="Proteomes" id="UP001500236"/>
    </source>
</evidence>
<feature type="region of interest" description="Disordered" evidence="1">
    <location>
        <begin position="1"/>
        <end position="22"/>
    </location>
</feature>
<accession>A0ABP6LXM4</accession>
<dbReference type="Gene3D" id="3.40.190.10">
    <property type="entry name" value="Periplasmic binding protein-like II"/>
    <property type="match status" value="2"/>
</dbReference>